<evidence type="ECO:0000313" key="3">
    <source>
        <dbReference type="Proteomes" id="UP001612741"/>
    </source>
</evidence>
<evidence type="ECO:0008006" key="4">
    <source>
        <dbReference type="Google" id="ProtNLM"/>
    </source>
</evidence>
<protein>
    <recommendedName>
        <fullName evidence="4">DUF3515 domain-containing protein</fullName>
    </recommendedName>
</protein>
<comment type="caution">
    <text evidence="2">The sequence shown here is derived from an EMBL/GenBank/DDBJ whole genome shotgun (WGS) entry which is preliminary data.</text>
</comment>
<gene>
    <name evidence="2" type="ORF">ACIBG2_01335</name>
</gene>
<organism evidence="2 3">
    <name type="scientific">Nonomuraea typhae</name>
    <dbReference type="NCBI Taxonomy" id="2603600"/>
    <lineage>
        <taxon>Bacteria</taxon>
        <taxon>Bacillati</taxon>
        <taxon>Actinomycetota</taxon>
        <taxon>Actinomycetes</taxon>
        <taxon>Streptosporangiales</taxon>
        <taxon>Streptosporangiaceae</taxon>
        <taxon>Nonomuraea</taxon>
    </lineage>
</organism>
<sequence>MSVKHAVAGSLAGAVLLAGGIIGWQILKGGDRAAAERPQSTSLTESTAPERSTYTSARAISEALAKTSVGCGNFTPAGRLVNGEVEAAECGINQRKARISMYGSQSEVSKVLDASTGRDAYGMPVNVVSGENWIITFPRGSNPTTSAAVAEEIADTLDGTVVKP</sequence>
<dbReference type="EMBL" id="JBITGY010000001">
    <property type="protein sequence ID" value="MFI6495994.1"/>
    <property type="molecule type" value="Genomic_DNA"/>
</dbReference>
<name>A0ABW7YNC9_9ACTN</name>
<keyword evidence="3" id="KW-1185">Reference proteome</keyword>
<accession>A0ABW7YNC9</accession>
<dbReference type="RefSeq" id="WP_397077844.1">
    <property type="nucleotide sequence ID" value="NZ_JBITGY010000001.1"/>
</dbReference>
<feature type="transmembrane region" description="Helical" evidence="1">
    <location>
        <begin position="6"/>
        <end position="27"/>
    </location>
</feature>
<evidence type="ECO:0000313" key="2">
    <source>
        <dbReference type="EMBL" id="MFI6495994.1"/>
    </source>
</evidence>
<keyword evidence="1" id="KW-1133">Transmembrane helix</keyword>
<dbReference type="Proteomes" id="UP001612741">
    <property type="component" value="Unassembled WGS sequence"/>
</dbReference>
<reference evidence="2 3" key="1">
    <citation type="submission" date="2024-10" db="EMBL/GenBank/DDBJ databases">
        <title>The Natural Products Discovery Center: Release of the First 8490 Sequenced Strains for Exploring Actinobacteria Biosynthetic Diversity.</title>
        <authorList>
            <person name="Kalkreuter E."/>
            <person name="Kautsar S.A."/>
            <person name="Yang D."/>
            <person name="Bader C.D."/>
            <person name="Teijaro C.N."/>
            <person name="Fluegel L."/>
            <person name="Davis C.M."/>
            <person name="Simpson J.R."/>
            <person name="Lauterbach L."/>
            <person name="Steele A.D."/>
            <person name="Gui C."/>
            <person name="Meng S."/>
            <person name="Li G."/>
            <person name="Viehrig K."/>
            <person name="Ye F."/>
            <person name="Su P."/>
            <person name="Kiefer A.F."/>
            <person name="Nichols A."/>
            <person name="Cepeda A.J."/>
            <person name="Yan W."/>
            <person name="Fan B."/>
            <person name="Jiang Y."/>
            <person name="Adhikari A."/>
            <person name="Zheng C.-J."/>
            <person name="Schuster L."/>
            <person name="Cowan T.M."/>
            <person name="Smanski M.J."/>
            <person name="Chevrette M.G."/>
            <person name="De Carvalho L.P.S."/>
            <person name="Shen B."/>
        </authorList>
    </citation>
    <scope>NUCLEOTIDE SEQUENCE [LARGE SCALE GENOMIC DNA]</scope>
    <source>
        <strain evidence="2 3">NPDC050545</strain>
    </source>
</reference>
<evidence type="ECO:0000256" key="1">
    <source>
        <dbReference type="SAM" id="Phobius"/>
    </source>
</evidence>
<keyword evidence="1" id="KW-0812">Transmembrane</keyword>
<proteinExistence type="predicted"/>
<keyword evidence="1" id="KW-0472">Membrane</keyword>